<comment type="caution">
    <text evidence="1">The sequence shown here is derived from an EMBL/GenBank/DDBJ whole genome shotgun (WGS) entry which is preliminary data.</text>
</comment>
<sequence length="84" mass="9161">MFEFGRNNNISCQMPQFGCQGSALQIILEQCGRQKVPDDTAIRRIRQTSSSACRGQGQISSVSLSGVLAVNPGRCSFWLIAPSR</sequence>
<name>A0AAE0XXX4_9GAST</name>
<evidence type="ECO:0000313" key="1">
    <source>
        <dbReference type="EMBL" id="KAK3722315.1"/>
    </source>
</evidence>
<accession>A0AAE0XXX4</accession>
<reference evidence="1" key="1">
    <citation type="journal article" date="2023" name="G3 (Bethesda)">
        <title>A reference genome for the long-term kleptoplast-retaining sea slug Elysia crispata morphotype clarki.</title>
        <authorList>
            <person name="Eastman K.E."/>
            <person name="Pendleton A.L."/>
            <person name="Shaikh M.A."/>
            <person name="Suttiyut T."/>
            <person name="Ogas R."/>
            <person name="Tomko P."/>
            <person name="Gavelis G."/>
            <person name="Widhalm J.R."/>
            <person name="Wisecaver J.H."/>
        </authorList>
    </citation>
    <scope>NUCLEOTIDE SEQUENCE</scope>
    <source>
        <strain evidence="1">ECLA1</strain>
    </source>
</reference>
<gene>
    <name evidence="1" type="ORF">RRG08_041921</name>
</gene>
<organism evidence="1 2">
    <name type="scientific">Elysia crispata</name>
    <name type="common">lettuce slug</name>
    <dbReference type="NCBI Taxonomy" id="231223"/>
    <lineage>
        <taxon>Eukaryota</taxon>
        <taxon>Metazoa</taxon>
        <taxon>Spiralia</taxon>
        <taxon>Lophotrochozoa</taxon>
        <taxon>Mollusca</taxon>
        <taxon>Gastropoda</taxon>
        <taxon>Heterobranchia</taxon>
        <taxon>Euthyneura</taxon>
        <taxon>Panpulmonata</taxon>
        <taxon>Sacoglossa</taxon>
        <taxon>Placobranchoidea</taxon>
        <taxon>Plakobranchidae</taxon>
        <taxon>Elysia</taxon>
    </lineage>
</organism>
<keyword evidence="2" id="KW-1185">Reference proteome</keyword>
<dbReference type="Proteomes" id="UP001283361">
    <property type="component" value="Unassembled WGS sequence"/>
</dbReference>
<evidence type="ECO:0000313" key="2">
    <source>
        <dbReference type="Proteomes" id="UP001283361"/>
    </source>
</evidence>
<protein>
    <submittedName>
        <fullName evidence="1">Uncharacterized protein</fullName>
    </submittedName>
</protein>
<dbReference type="AlphaFoldDB" id="A0AAE0XXX4"/>
<dbReference type="EMBL" id="JAWDGP010007375">
    <property type="protein sequence ID" value="KAK3722315.1"/>
    <property type="molecule type" value="Genomic_DNA"/>
</dbReference>
<proteinExistence type="predicted"/>